<dbReference type="InterPro" id="IPR037401">
    <property type="entry name" value="SnoaL-like"/>
</dbReference>
<dbReference type="EMBL" id="UGJJ01000002">
    <property type="protein sequence ID" value="STR02489.1"/>
    <property type="molecule type" value="Genomic_DNA"/>
</dbReference>
<dbReference type="OrthoDB" id="581683at2"/>
<dbReference type="Proteomes" id="UP000254293">
    <property type="component" value="Unassembled WGS sequence"/>
</dbReference>
<reference evidence="2 3" key="1">
    <citation type="submission" date="2018-06" db="EMBL/GenBank/DDBJ databases">
        <authorList>
            <consortium name="Pathogen Informatics"/>
            <person name="Doyle S."/>
        </authorList>
    </citation>
    <scope>NUCLEOTIDE SEQUENCE [LARGE SCALE GENOMIC DNA]</scope>
    <source>
        <strain evidence="2 3">NCTC13336</strain>
    </source>
</reference>
<evidence type="ECO:0000313" key="2">
    <source>
        <dbReference type="EMBL" id="STR02489.1"/>
    </source>
</evidence>
<evidence type="ECO:0000313" key="3">
    <source>
        <dbReference type="Proteomes" id="UP000254293"/>
    </source>
</evidence>
<dbReference type="SUPFAM" id="SSF54427">
    <property type="entry name" value="NTF2-like"/>
    <property type="match status" value="1"/>
</dbReference>
<proteinExistence type="predicted"/>
<dbReference type="InterPro" id="IPR032710">
    <property type="entry name" value="NTF2-like_dom_sf"/>
</dbReference>
<dbReference type="Gene3D" id="3.10.450.50">
    <property type="match status" value="1"/>
</dbReference>
<gene>
    <name evidence="2" type="ORF">NCTC13336_01365</name>
</gene>
<feature type="domain" description="SnoaL-like" evidence="1">
    <location>
        <begin position="7"/>
        <end position="135"/>
    </location>
</feature>
<organism evidence="2 3">
    <name type="scientific">Kingella potus</name>
    <dbReference type="NCBI Taxonomy" id="265175"/>
    <lineage>
        <taxon>Bacteria</taxon>
        <taxon>Pseudomonadati</taxon>
        <taxon>Pseudomonadota</taxon>
        <taxon>Betaproteobacteria</taxon>
        <taxon>Neisseriales</taxon>
        <taxon>Neisseriaceae</taxon>
        <taxon>Kingella</taxon>
    </lineage>
</organism>
<name>A0A377R2K6_9NEIS</name>
<accession>A0A377R2K6</accession>
<sequence>MTLSLQQINDRFELKHLVDHFSNLADVKDVDAQLPLFTEDAQVTTYIKGELFANAHGRAEIGGVFKAYLAQFHTVYHLNGQQTVEFTSEDSAEGITYCQVALVADKDGHDEMLTHYVRYQDSYARVGGKWHIAKRVAEFLYSETHKIEA</sequence>
<dbReference type="RefSeq" id="WP_115308408.1">
    <property type="nucleotide sequence ID" value="NZ_CP091516.1"/>
</dbReference>
<dbReference type="AlphaFoldDB" id="A0A377R2K6"/>
<protein>
    <recommendedName>
        <fullName evidence="1">SnoaL-like domain-containing protein</fullName>
    </recommendedName>
</protein>
<keyword evidence="3" id="KW-1185">Reference proteome</keyword>
<dbReference type="Pfam" id="PF13577">
    <property type="entry name" value="SnoaL_4"/>
    <property type="match status" value="1"/>
</dbReference>
<evidence type="ECO:0000259" key="1">
    <source>
        <dbReference type="Pfam" id="PF13577"/>
    </source>
</evidence>